<dbReference type="InterPro" id="IPR023606">
    <property type="entry name" value="CoA-Trfase_III_dom_1_sf"/>
</dbReference>
<evidence type="ECO:0000313" key="1">
    <source>
        <dbReference type="EMBL" id="CAB4906052.1"/>
    </source>
</evidence>
<dbReference type="PANTHER" id="PTHR48228:SF2">
    <property type="entry name" value="E-CINNAMOYL-COA:R-PHENYLLACTATE COA TRANSFERASE LARGE SUBUNIT"/>
    <property type="match status" value="1"/>
</dbReference>
<name>A0A6J7SFX6_9ZZZZ</name>
<dbReference type="AlphaFoldDB" id="A0A6J7SFX6"/>
<dbReference type="Pfam" id="PF02515">
    <property type="entry name" value="CoA_transf_3"/>
    <property type="match status" value="3"/>
</dbReference>
<reference evidence="2" key="1">
    <citation type="submission" date="2020-05" db="EMBL/GenBank/DDBJ databases">
        <authorList>
            <person name="Chiriac C."/>
            <person name="Salcher M."/>
            <person name="Ghai R."/>
            <person name="Kavagutti S V."/>
        </authorList>
    </citation>
    <scope>NUCLEOTIDE SEQUENCE</scope>
</reference>
<dbReference type="EMBL" id="CAFBMC010000077">
    <property type="protein sequence ID" value="CAB4906052.1"/>
    <property type="molecule type" value="Genomic_DNA"/>
</dbReference>
<sequence length="724" mass="78238">MADGILAGIRIVDLSRGPAGSAATMILAECGADVVKVENTEPGRERDLPGFRTWNRSKRSVIADIDTQAGLMRLKELLSAADVFVHELGPTQARAHGLDDDSLAELNPKLIVSSVLGWPMNHADADLPVDVSLVHARLGVCDEQLPRILRDGPVYLRYPLATWNTVWLAATGIMARLLLRGRSGFSGPAHTSLAQGALVNLGMFWNRGEGMPPEQSNPMPKTMHTPLYECGDGLWLHHMPDLMRSARVRGFVEQYDGPADQAIVACFLTDTRAAWLQELWASDVPVQGSAEFGEIFDDEQARINGYLVDFDDPQEGLITVVGTPLSISPPQQIVGPAPEHGAHTEEVFKSWQVTPGPAGDGRKRRWPLEGIKVLDLGSHLAGPYGPQMLGDLGAEVIKLEMTSGDPMRHIGVFLGCQRGKRGIALNLKEPASRAALEAAIGWADVVHHNMRMPAATRLGLDAKTVREINPNVIYCHTSSYGPTGPRADWPGFDQLFQALSGWETLGSGDGNPPMWHRFGFMDHHCATSSALAVVLALYHRDRTGVGQDVGASLLGAGLLTVSETFKRADGTLAPFPGLSADQLTLDEGHRILQQSDGWIMVAADQPEQFAALRRLDLTGCTVAEALSVLATADVPAEQVRLDQKDAFFDSPDNRAAGMVASTPHALWGTMLQPGGLWFLGDQNLRMERAAPVLGEHTVECLREFGIQEQVIADLLASGAAVQHA</sequence>
<dbReference type="InterPro" id="IPR003673">
    <property type="entry name" value="CoA-Trfase_fam_III"/>
</dbReference>
<organism evidence="2">
    <name type="scientific">freshwater metagenome</name>
    <dbReference type="NCBI Taxonomy" id="449393"/>
    <lineage>
        <taxon>unclassified sequences</taxon>
        <taxon>metagenomes</taxon>
        <taxon>ecological metagenomes</taxon>
    </lineage>
</organism>
<dbReference type="PANTHER" id="PTHR48228">
    <property type="entry name" value="SUCCINYL-COA--D-CITRAMALATE COA-TRANSFERASE"/>
    <property type="match status" value="1"/>
</dbReference>
<dbReference type="Gene3D" id="3.40.50.10540">
    <property type="entry name" value="Crotonobetainyl-coa:carnitine coa-transferase, domain 1"/>
    <property type="match status" value="2"/>
</dbReference>
<dbReference type="SUPFAM" id="SSF89796">
    <property type="entry name" value="CoA-transferase family III (CaiB/BaiF)"/>
    <property type="match status" value="2"/>
</dbReference>
<dbReference type="InterPro" id="IPR050509">
    <property type="entry name" value="CoA-transferase_III"/>
</dbReference>
<protein>
    <submittedName>
        <fullName evidence="2">Unannotated protein</fullName>
    </submittedName>
</protein>
<proteinExistence type="predicted"/>
<dbReference type="GO" id="GO:0003824">
    <property type="term" value="F:catalytic activity"/>
    <property type="evidence" value="ECO:0007669"/>
    <property type="project" value="InterPro"/>
</dbReference>
<accession>A0A6J7SFX6</accession>
<gene>
    <name evidence="1" type="ORF">UFOPK3495_01265</name>
    <name evidence="2" type="ORF">UFOPK4237_01065</name>
</gene>
<dbReference type="EMBL" id="CAFBPZ010000071">
    <property type="protein sequence ID" value="CAB5039926.1"/>
    <property type="molecule type" value="Genomic_DNA"/>
</dbReference>
<evidence type="ECO:0000313" key="2">
    <source>
        <dbReference type="EMBL" id="CAB5039926.1"/>
    </source>
</evidence>